<gene>
    <name evidence="1" type="ORF">C7460_104207</name>
</gene>
<organism evidence="1 2">
    <name type="scientific">Marinoscillum furvescens DSM 4134</name>
    <dbReference type="NCBI Taxonomy" id="1122208"/>
    <lineage>
        <taxon>Bacteria</taxon>
        <taxon>Pseudomonadati</taxon>
        <taxon>Bacteroidota</taxon>
        <taxon>Cytophagia</taxon>
        <taxon>Cytophagales</taxon>
        <taxon>Reichenbachiellaceae</taxon>
        <taxon>Marinoscillum</taxon>
    </lineage>
</organism>
<dbReference type="Proteomes" id="UP000256779">
    <property type="component" value="Unassembled WGS sequence"/>
</dbReference>
<dbReference type="SUPFAM" id="SSF102198">
    <property type="entry name" value="Putative cyclase"/>
    <property type="match status" value="1"/>
</dbReference>
<proteinExistence type="predicted"/>
<accession>A0A3D9L8I9</accession>
<sequence>MGRIHDLTMTYTEDMRGVSFEQAKELSRDGWNAKTLHLYSHAGTHMDAPCHFGVAGPTIDAFEVKDLMVTCHVVDLVDIAPKAEIRLKDLGAIVDDFKSGEGLLLHTGWSSYAGQDRYRSELPRLSEEVAQWCVSHGVKMIGVEPLSVADVFNLEEVTRIHQVLLGGGVIIVEGLTNLDQISSPKVDVIALPLKIKDGDGAPARVIAIENETHE</sequence>
<dbReference type="RefSeq" id="WP_115867268.1">
    <property type="nucleotide sequence ID" value="NZ_QREG01000004.1"/>
</dbReference>
<name>A0A3D9L8I9_MARFU</name>
<dbReference type="InterPro" id="IPR007325">
    <property type="entry name" value="KFase/CYL"/>
</dbReference>
<dbReference type="PANTHER" id="PTHR31118:SF32">
    <property type="entry name" value="KYNURENINE FORMAMIDASE"/>
    <property type="match status" value="1"/>
</dbReference>
<dbReference type="InterPro" id="IPR037175">
    <property type="entry name" value="KFase_sf"/>
</dbReference>
<dbReference type="PANTHER" id="PTHR31118">
    <property type="entry name" value="CYCLASE-LIKE PROTEIN 2"/>
    <property type="match status" value="1"/>
</dbReference>
<dbReference type="AlphaFoldDB" id="A0A3D9L8I9"/>
<dbReference type="OrthoDB" id="9796085at2"/>
<evidence type="ECO:0000313" key="1">
    <source>
        <dbReference type="EMBL" id="REE01187.1"/>
    </source>
</evidence>
<evidence type="ECO:0000313" key="2">
    <source>
        <dbReference type="Proteomes" id="UP000256779"/>
    </source>
</evidence>
<protein>
    <submittedName>
        <fullName evidence="1">Kynurenine formamidase</fullName>
    </submittedName>
</protein>
<reference evidence="1 2" key="1">
    <citation type="submission" date="2018-07" db="EMBL/GenBank/DDBJ databases">
        <title>Genomic Encyclopedia of Type Strains, Phase IV (KMG-IV): sequencing the most valuable type-strain genomes for metagenomic binning, comparative biology and taxonomic classification.</title>
        <authorList>
            <person name="Goeker M."/>
        </authorList>
    </citation>
    <scope>NUCLEOTIDE SEQUENCE [LARGE SCALE GENOMIC DNA]</scope>
    <source>
        <strain evidence="1 2">DSM 4134</strain>
    </source>
</reference>
<dbReference type="Pfam" id="PF04199">
    <property type="entry name" value="Cyclase"/>
    <property type="match status" value="1"/>
</dbReference>
<dbReference type="EMBL" id="QREG01000004">
    <property type="protein sequence ID" value="REE01187.1"/>
    <property type="molecule type" value="Genomic_DNA"/>
</dbReference>
<dbReference type="Gene3D" id="3.50.30.50">
    <property type="entry name" value="Putative cyclase"/>
    <property type="match status" value="1"/>
</dbReference>
<comment type="caution">
    <text evidence="1">The sequence shown here is derived from an EMBL/GenBank/DDBJ whole genome shotgun (WGS) entry which is preliminary data.</text>
</comment>
<dbReference type="GO" id="GO:0019441">
    <property type="term" value="P:L-tryptophan catabolic process to kynurenine"/>
    <property type="evidence" value="ECO:0007669"/>
    <property type="project" value="InterPro"/>
</dbReference>
<dbReference type="GO" id="GO:0004061">
    <property type="term" value="F:arylformamidase activity"/>
    <property type="evidence" value="ECO:0007669"/>
    <property type="project" value="InterPro"/>
</dbReference>
<keyword evidence="2" id="KW-1185">Reference proteome</keyword>